<dbReference type="InterPro" id="IPR005248">
    <property type="entry name" value="NadD/NMNAT"/>
</dbReference>
<dbReference type="PANTHER" id="PTHR39321">
    <property type="entry name" value="NICOTINATE-NUCLEOTIDE ADENYLYLTRANSFERASE-RELATED"/>
    <property type="match status" value="1"/>
</dbReference>
<evidence type="ECO:0000256" key="1">
    <source>
        <dbReference type="ARBA" id="ARBA00002324"/>
    </source>
</evidence>
<dbReference type="Gene3D" id="3.40.50.620">
    <property type="entry name" value="HUPs"/>
    <property type="match status" value="1"/>
</dbReference>
<evidence type="ECO:0000256" key="2">
    <source>
        <dbReference type="ARBA" id="ARBA00005019"/>
    </source>
</evidence>
<sequence length="201" mass="23407">MNKPGKPTPSKLTGLFFGSFNPIHFGHLCIAEFMVEFGGLKEVWFIVSPHNPLKDKATLLSDQYRLEMVEAAIENDERFRVSDIEFRMPRPSYTIDTLARLSEQHPDRQFVLIAGTDVLPSFHKWKNYEQLLDQYRLMIYPRHGDEDHPLLSHPSITVVNAPRIEISASFIREAIKNGKNIRYFLPDKVMKIIEKMGFYLR</sequence>
<keyword evidence="5 11" id="KW-0808">Transferase</keyword>
<evidence type="ECO:0000259" key="12">
    <source>
        <dbReference type="Pfam" id="PF01467"/>
    </source>
</evidence>
<dbReference type="PATRIC" id="fig|1678841.3.peg.1866"/>
<dbReference type="OrthoDB" id="5295945at2"/>
<dbReference type="UniPathway" id="UPA00253">
    <property type="reaction ID" value="UER00332"/>
</dbReference>
<evidence type="ECO:0000256" key="6">
    <source>
        <dbReference type="ARBA" id="ARBA00022695"/>
    </source>
</evidence>
<reference evidence="13" key="1">
    <citation type="journal article" date="2015" name="Genome Announc.">
        <title>Draft Genome Sequence of Bacteroidales Strain TBC1, a Novel Isolate from a Methanogenic Wastewater Treatment System.</title>
        <authorList>
            <person name="Tourlousse D.M."/>
            <person name="Matsuura N."/>
            <person name="Sun L."/>
            <person name="Toyonaga M."/>
            <person name="Kuroda K."/>
            <person name="Ohashi A."/>
            <person name="Cruz R."/>
            <person name="Yamaguchi T."/>
            <person name="Sekiguchi Y."/>
        </authorList>
    </citation>
    <scope>NUCLEOTIDE SEQUENCE [LARGE SCALE GENOMIC DNA]</scope>
    <source>
        <strain evidence="13">TBC1</strain>
    </source>
</reference>
<dbReference type="NCBIfam" id="TIGR00125">
    <property type="entry name" value="cyt_tran_rel"/>
    <property type="match status" value="1"/>
</dbReference>
<evidence type="ECO:0000313" key="14">
    <source>
        <dbReference type="Proteomes" id="UP000053091"/>
    </source>
</evidence>
<dbReference type="PANTHER" id="PTHR39321:SF3">
    <property type="entry name" value="PHOSPHOPANTETHEINE ADENYLYLTRANSFERASE"/>
    <property type="match status" value="1"/>
</dbReference>
<evidence type="ECO:0000256" key="10">
    <source>
        <dbReference type="ARBA" id="ARBA00048721"/>
    </source>
</evidence>
<dbReference type="SUPFAM" id="SSF52374">
    <property type="entry name" value="Nucleotidylyl transferase"/>
    <property type="match status" value="1"/>
</dbReference>
<keyword evidence="8 11" id="KW-0067">ATP-binding</keyword>
<keyword evidence="6 11" id="KW-0548">Nucleotidyltransferase</keyword>
<comment type="similarity">
    <text evidence="3 11">Belongs to the NadD family.</text>
</comment>
<dbReference type="CDD" id="cd02165">
    <property type="entry name" value="NMNAT"/>
    <property type="match status" value="1"/>
</dbReference>
<dbReference type="RefSeq" id="WP_062040744.1">
    <property type="nucleotide sequence ID" value="NZ_DF968182.1"/>
</dbReference>
<dbReference type="HAMAP" id="MF_00244">
    <property type="entry name" value="NaMN_adenylyltr"/>
    <property type="match status" value="1"/>
</dbReference>
<dbReference type="NCBIfam" id="NF000840">
    <property type="entry name" value="PRK00071.1-3"/>
    <property type="match status" value="1"/>
</dbReference>
<dbReference type="EMBL" id="DF968182">
    <property type="protein sequence ID" value="GAP43518.1"/>
    <property type="molecule type" value="Genomic_DNA"/>
</dbReference>
<evidence type="ECO:0000256" key="5">
    <source>
        <dbReference type="ARBA" id="ARBA00022679"/>
    </source>
</evidence>
<keyword evidence="14" id="KW-1185">Reference proteome</keyword>
<dbReference type="GO" id="GO:0004515">
    <property type="term" value="F:nicotinate-nucleotide adenylyltransferase activity"/>
    <property type="evidence" value="ECO:0007669"/>
    <property type="project" value="UniProtKB-UniRule"/>
</dbReference>
<evidence type="ECO:0000256" key="8">
    <source>
        <dbReference type="ARBA" id="ARBA00022840"/>
    </source>
</evidence>
<dbReference type="STRING" id="1678841.TBC1_111674"/>
<feature type="domain" description="Cytidyltransferase-like" evidence="12">
    <location>
        <begin position="15"/>
        <end position="173"/>
    </location>
</feature>
<comment type="catalytic activity">
    <reaction evidence="10 11">
        <text>nicotinate beta-D-ribonucleotide + ATP + H(+) = deamido-NAD(+) + diphosphate</text>
        <dbReference type="Rhea" id="RHEA:22860"/>
        <dbReference type="ChEBI" id="CHEBI:15378"/>
        <dbReference type="ChEBI" id="CHEBI:30616"/>
        <dbReference type="ChEBI" id="CHEBI:33019"/>
        <dbReference type="ChEBI" id="CHEBI:57502"/>
        <dbReference type="ChEBI" id="CHEBI:58437"/>
        <dbReference type="EC" id="2.7.7.18"/>
    </reaction>
</comment>
<gene>
    <name evidence="11" type="primary">nadD</name>
    <name evidence="13" type="ORF">TBC1_111674</name>
</gene>
<evidence type="ECO:0000256" key="3">
    <source>
        <dbReference type="ARBA" id="ARBA00009014"/>
    </source>
</evidence>
<dbReference type="Proteomes" id="UP000053091">
    <property type="component" value="Unassembled WGS sequence"/>
</dbReference>
<dbReference type="EC" id="2.7.7.18" evidence="11"/>
<dbReference type="NCBIfam" id="TIGR00482">
    <property type="entry name" value="nicotinate (nicotinamide) nucleotide adenylyltransferase"/>
    <property type="match status" value="1"/>
</dbReference>
<organism evidence="13">
    <name type="scientific">Lentimicrobium saccharophilum</name>
    <dbReference type="NCBI Taxonomy" id="1678841"/>
    <lineage>
        <taxon>Bacteria</taxon>
        <taxon>Pseudomonadati</taxon>
        <taxon>Bacteroidota</taxon>
        <taxon>Bacteroidia</taxon>
        <taxon>Bacteroidales</taxon>
        <taxon>Lentimicrobiaceae</taxon>
        <taxon>Lentimicrobium</taxon>
    </lineage>
</organism>
<evidence type="ECO:0000313" key="13">
    <source>
        <dbReference type="EMBL" id="GAP43518.1"/>
    </source>
</evidence>
<comment type="function">
    <text evidence="1 11">Catalyzes the reversible adenylation of nicotinate mononucleotide (NaMN) to nicotinic acid adenine dinucleotide (NaAD).</text>
</comment>
<evidence type="ECO:0000256" key="7">
    <source>
        <dbReference type="ARBA" id="ARBA00022741"/>
    </source>
</evidence>
<evidence type="ECO:0000256" key="11">
    <source>
        <dbReference type="HAMAP-Rule" id="MF_00244"/>
    </source>
</evidence>
<evidence type="ECO:0000256" key="4">
    <source>
        <dbReference type="ARBA" id="ARBA00022642"/>
    </source>
</evidence>
<keyword evidence="4 11" id="KW-0662">Pyridine nucleotide biosynthesis</keyword>
<dbReference type="AlphaFoldDB" id="A0A0S7C0E3"/>
<accession>A0A0S7C0E3</accession>
<dbReference type="GO" id="GO:0005524">
    <property type="term" value="F:ATP binding"/>
    <property type="evidence" value="ECO:0007669"/>
    <property type="project" value="UniProtKB-KW"/>
</dbReference>
<protein>
    <recommendedName>
        <fullName evidence="11">Probable nicotinate-nucleotide adenylyltransferase</fullName>
        <ecNumber evidence="11">2.7.7.18</ecNumber>
    </recommendedName>
    <alternativeName>
        <fullName evidence="11">Deamido-NAD(+) diphosphorylase</fullName>
    </alternativeName>
    <alternativeName>
        <fullName evidence="11">Deamido-NAD(+) pyrophosphorylase</fullName>
    </alternativeName>
    <alternativeName>
        <fullName evidence="11">Nicotinate mononucleotide adenylyltransferase</fullName>
        <shortName evidence="11">NaMN adenylyltransferase</shortName>
    </alternativeName>
</protein>
<evidence type="ECO:0000256" key="9">
    <source>
        <dbReference type="ARBA" id="ARBA00023027"/>
    </source>
</evidence>
<dbReference type="InterPro" id="IPR004821">
    <property type="entry name" value="Cyt_trans-like"/>
</dbReference>
<name>A0A0S7C0E3_9BACT</name>
<comment type="pathway">
    <text evidence="2 11">Cofactor biosynthesis; NAD(+) biosynthesis; deamido-NAD(+) from nicotinate D-ribonucleotide: step 1/1.</text>
</comment>
<dbReference type="Pfam" id="PF01467">
    <property type="entry name" value="CTP_transf_like"/>
    <property type="match status" value="1"/>
</dbReference>
<keyword evidence="9 11" id="KW-0520">NAD</keyword>
<keyword evidence="7 11" id="KW-0547">Nucleotide-binding</keyword>
<dbReference type="InterPro" id="IPR014729">
    <property type="entry name" value="Rossmann-like_a/b/a_fold"/>
</dbReference>
<dbReference type="GO" id="GO:0009435">
    <property type="term" value="P:NAD+ biosynthetic process"/>
    <property type="evidence" value="ECO:0007669"/>
    <property type="project" value="UniProtKB-UniRule"/>
</dbReference>
<proteinExistence type="inferred from homology"/>